<dbReference type="InterPro" id="IPR014617">
    <property type="entry name" value="YphA_Bacsu"/>
</dbReference>
<keyword evidence="3" id="KW-1185">Reference proteome</keyword>
<dbReference type="KEGG" id="bmet:BMMGA3_10825"/>
<feature type="transmembrane region" description="Helical" evidence="1">
    <location>
        <begin position="76"/>
        <end position="96"/>
    </location>
</feature>
<keyword evidence="1" id="KW-1133">Transmembrane helix</keyword>
<dbReference type="Pfam" id="PF24124">
    <property type="entry name" value="YphA"/>
    <property type="match status" value="1"/>
</dbReference>
<dbReference type="STRING" id="796606.BMMGA3_10825"/>
<feature type="transmembrane region" description="Helical" evidence="1">
    <location>
        <begin position="35"/>
        <end position="64"/>
    </location>
</feature>
<gene>
    <name evidence="2" type="ORF">BMMGA3_10825</name>
</gene>
<accession>I3E9Z5</accession>
<dbReference type="PIRSF" id="PIRSF036710">
    <property type="entry name" value="YphA_Bacsu"/>
    <property type="match status" value="1"/>
</dbReference>
<dbReference type="Proteomes" id="UP000027602">
    <property type="component" value="Chromosome"/>
</dbReference>
<evidence type="ECO:0000313" key="3">
    <source>
        <dbReference type="Proteomes" id="UP000027602"/>
    </source>
</evidence>
<feature type="transmembrane region" description="Helical" evidence="1">
    <location>
        <begin position="5"/>
        <end position="23"/>
    </location>
</feature>
<dbReference type="eggNOG" id="ENOG5032TN5">
    <property type="taxonomic scope" value="Bacteria"/>
</dbReference>
<keyword evidence="1" id="KW-0812">Transmembrane</keyword>
<protein>
    <recommendedName>
        <fullName evidence="4">Integral inner membrane protein</fullName>
    </recommendedName>
</protein>
<organism evidence="2 3">
    <name type="scientific">Bacillus methanolicus (strain MGA3 / ATCC 53907)</name>
    <dbReference type="NCBI Taxonomy" id="796606"/>
    <lineage>
        <taxon>Bacteria</taxon>
        <taxon>Bacillati</taxon>
        <taxon>Bacillota</taxon>
        <taxon>Bacilli</taxon>
        <taxon>Bacillales</taxon>
        <taxon>Bacillaceae</taxon>
        <taxon>Bacillus</taxon>
    </lineage>
</organism>
<evidence type="ECO:0008006" key="4">
    <source>
        <dbReference type="Google" id="ProtNLM"/>
    </source>
</evidence>
<proteinExistence type="predicted"/>
<dbReference type="AlphaFoldDB" id="I3E9Z5"/>
<name>I3E9Z5_BACMM</name>
<evidence type="ECO:0000256" key="1">
    <source>
        <dbReference type="SAM" id="Phobius"/>
    </source>
</evidence>
<feature type="transmembrane region" description="Helical" evidence="1">
    <location>
        <begin position="154"/>
        <end position="177"/>
    </location>
</feature>
<evidence type="ECO:0000313" key="2">
    <source>
        <dbReference type="EMBL" id="AIE60561.1"/>
    </source>
</evidence>
<dbReference type="EMBL" id="CP007739">
    <property type="protein sequence ID" value="AIE60561.1"/>
    <property type="molecule type" value="Genomic_DNA"/>
</dbReference>
<reference evidence="2 3" key="1">
    <citation type="journal article" date="2015" name="BMC Genomics">
        <title>Transcriptome analysis of thermophilic methylotrophic Bacillus methanolicus MGA3 using RNA-sequencing provides detailed insights into its previously uncharted transcriptional landscape.</title>
        <authorList>
            <person name="Irla M."/>
            <person name="Neshat A."/>
            <person name="Brautaset T."/>
            <person name="Ruckert C."/>
            <person name="Kalinowski J."/>
            <person name="Wendisch V.F."/>
        </authorList>
    </citation>
    <scope>NUCLEOTIDE SEQUENCE [LARGE SCALE GENOMIC DNA]</scope>
    <source>
        <strain evidence="3">MGA3 / ATCC 53907</strain>
    </source>
</reference>
<sequence>MDGAFFYWICWLIWVAATFLLDSKNIYRYTISKRMLIIIILSPIHFSVFHFQVYAAAVFIFFSIIMDISRLKKRTILYFFVTSFIIMLAYVSFLMFELYDPVWVIINRDWLLTFILMYLTIMLQSEVRMRMYTLLAGVLQGELLYSFVLRQNGFTYPIGSLEFLDFAALAVAILLLWSGLKFTAAYFNTHFNHFEREKHKSS</sequence>
<dbReference type="HOGENOM" id="CLU_112323_1_0_9"/>
<dbReference type="RefSeq" id="WP_004435308.1">
    <property type="nucleotide sequence ID" value="NZ_ADWW01000002.1"/>
</dbReference>
<dbReference type="OrthoDB" id="2965169at2"/>
<keyword evidence="1" id="KW-0472">Membrane</keyword>